<evidence type="ECO:0000313" key="2">
    <source>
        <dbReference type="Proteomes" id="UP001470230"/>
    </source>
</evidence>
<comment type="caution">
    <text evidence="1">The sequence shown here is derived from an EMBL/GenBank/DDBJ whole genome shotgun (WGS) entry which is preliminary data.</text>
</comment>
<keyword evidence="2" id="KW-1185">Reference proteome</keyword>
<name>A0ABR2H7W7_9EUKA</name>
<protein>
    <submittedName>
        <fullName evidence="1">Uncharacterized protein</fullName>
    </submittedName>
</protein>
<proteinExistence type="predicted"/>
<gene>
    <name evidence="1" type="ORF">M9Y10_025896</name>
</gene>
<accession>A0ABR2H7W7</accession>
<reference evidence="1 2" key="1">
    <citation type="submission" date="2024-04" db="EMBL/GenBank/DDBJ databases">
        <title>Tritrichomonas musculus Genome.</title>
        <authorList>
            <person name="Alves-Ferreira E."/>
            <person name="Grigg M."/>
            <person name="Lorenzi H."/>
            <person name="Galac M."/>
        </authorList>
    </citation>
    <scope>NUCLEOTIDE SEQUENCE [LARGE SCALE GENOMIC DNA]</scope>
    <source>
        <strain evidence="1 2">EAF2021</strain>
    </source>
</reference>
<organism evidence="1 2">
    <name type="scientific">Tritrichomonas musculus</name>
    <dbReference type="NCBI Taxonomy" id="1915356"/>
    <lineage>
        <taxon>Eukaryota</taxon>
        <taxon>Metamonada</taxon>
        <taxon>Parabasalia</taxon>
        <taxon>Tritrichomonadida</taxon>
        <taxon>Tritrichomonadidae</taxon>
        <taxon>Tritrichomonas</taxon>
    </lineage>
</organism>
<dbReference type="EMBL" id="JAPFFF010000038">
    <property type="protein sequence ID" value="KAK8842318.1"/>
    <property type="molecule type" value="Genomic_DNA"/>
</dbReference>
<dbReference type="Proteomes" id="UP001470230">
    <property type="component" value="Unassembled WGS sequence"/>
</dbReference>
<evidence type="ECO:0000313" key="1">
    <source>
        <dbReference type="EMBL" id="KAK8842318.1"/>
    </source>
</evidence>
<sequence>MYNEAAFWFPISLTICAMHKKRIGYLNRHFLWETALWFLIFYKKKLDLYQANQLHRNEILNERKYKESIDVLPYSSDVLIEFSNSLFSILTIIEKYENVDVDRTSTDPLEHSFGRSRVRSKDLHTLTKFVQVVNEQNKEQLRKKCKELFSIKGRNFGFGIIMESQNDFPLHFTSSPQVISSQFLKFINIDNSELDENETFDDLFVFVEELSDFIDNNSKKTYSINSITLGTQQAKTIKQRMSFNVSTDKSLFVTFIKQNLPNQKLIKSFFVEFYQKIIEKNANFPQLSEKNQIRKKSLII</sequence>